<feature type="domain" description="Ig-like" evidence="12">
    <location>
        <begin position="34"/>
        <end position="121"/>
    </location>
</feature>
<dbReference type="GO" id="GO:0050808">
    <property type="term" value="P:synapse organization"/>
    <property type="evidence" value="ECO:0007669"/>
    <property type="project" value="TreeGrafter"/>
</dbReference>
<keyword evidence="6" id="KW-0677">Repeat</keyword>
<evidence type="ECO:0000256" key="4">
    <source>
        <dbReference type="ARBA" id="ARBA00022490"/>
    </source>
</evidence>
<dbReference type="InterPro" id="IPR003598">
    <property type="entry name" value="Ig_sub2"/>
</dbReference>
<comment type="subcellular location">
    <subcellularLocation>
        <location evidence="1">Cell membrane</location>
    </subcellularLocation>
    <subcellularLocation>
        <location evidence="2">Cytoplasm</location>
    </subcellularLocation>
</comment>
<dbReference type="FunFam" id="2.60.40.10:FF:000425">
    <property type="entry name" value="Myosin light chain kinase"/>
    <property type="match status" value="1"/>
</dbReference>
<feature type="domain" description="Ig-like" evidence="12">
    <location>
        <begin position="130"/>
        <end position="215"/>
    </location>
</feature>
<dbReference type="FunFam" id="2.60.40.10:FF:000328">
    <property type="entry name" value="CLUMA_CG000981, isoform A"/>
    <property type="match status" value="1"/>
</dbReference>
<evidence type="ECO:0000256" key="6">
    <source>
        <dbReference type="ARBA" id="ARBA00022737"/>
    </source>
</evidence>
<dbReference type="PANTHER" id="PTHR45080:SF38">
    <property type="entry name" value="FI23916P1-RELATED"/>
    <property type="match status" value="1"/>
</dbReference>
<evidence type="ECO:0000256" key="5">
    <source>
        <dbReference type="ARBA" id="ARBA00022729"/>
    </source>
</evidence>
<keyword evidence="10" id="KW-0393">Immunoglobulin domain</keyword>
<dbReference type="InterPro" id="IPR013783">
    <property type="entry name" value="Ig-like_fold"/>
</dbReference>
<keyword evidence="4" id="KW-0963">Cytoplasm</keyword>
<dbReference type="GO" id="GO:0005886">
    <property type="term" value="C:plasma membrane"/>
    <property type="evidence" value="ECO:0007669"/>
    <property type="project" value="UniProtKB-SubCell"/>
</dbReference>
<dbReference type="InterPro" id="IPR050958">
    <property type="entry name" value="Cell_Adh-Cytoskel_Orgn"/>
</dbReference>
<evidence type="ECO:0000256" key="8">
    <source>
        <dbReference type="ARBA" id="ARBA00023157"/>
    </source>
</evidence>
<keyword evidence="8" id="KW-1015">Disulfide bond</keyword>
<gene>
    <name evidence="13" type="ORF">g.45704</name>
</gene>
<dbReference type="InterPro" id="IPR003599">
    <property type="entry name" value="Ig_sub"/>
</dbReference>
<evidence type="ECO:0000256" key="2">
    <source>
        <dbReference type="ARBA" id="ARBA00004496"/>
    </source>
</evidence>
<dbReference type="EMBL" id="GEDC01013966">
    <property type="protein sequence ID" value="JAS23332.1"/>
    <property type="molecule type" value="Transcribed_RNA"/>
</dbReference>
<dbReference type="GO" id="GO:0030424">
    <property type="term" value="C:axon"/>
    <property type="evidence" value="ECO:0007669"/>
    <property type="project" value="TreeGrafter"/>
</dbReference>
<dbReference type="PANTHER" id="PTHR45080">
    <property type="entry name" value="CONTACTIN 5"/>
    <property type="match status" value="1"/>
</dbReference>
<dbReference type="GO" id="GO:0043025">
    <property type="term" value="C:neuronal cell body"/>
    <property type="evidence" value="ECO:0007669"/>
    <property type="project" value="TreeGrafter"/>
</dbReference>
<evidence type="ECO:0000256" key="3">
    <source>
        <dbReference type="ARBA" id="ARBA00022475"/>
    </source>
</evidence>
<dbReference type="SMART" id="SM00409">
    <property type="entry name" value="IG"/>
    <property type="match status" value="3"/>
</dbReference>
<dbReference type="PROSITE" id="PS50835">
    <property type="entry name" value="IG_LIKE"/>
    <property type="match status" value="3"/>
</dbReference>
<evidence type="ECO:0000313" key="13">
    <source>
        <dbReference type="EMBL" id="JAS23332.1"/>
    </source>
</evidence>
<dbReference type="Pfam" id="PF13927">
    <property type="entry name" value="Ig_3"/>
    <property type="match status" value="2"/>
</dbReference>
<evidence type="ECO:0000256" key="1">
    <source>
        <dbReference type="ARBA" id="ARBA00004236"/>
    </source>
</evidence>
<keyword evidence="3" id="KW-1003">Cell membrane</keyword>
<keyword evidence="5 11" id="KW-0732">Signal</keyword>
<protein>
    <recommendedName>
        <fullName evidence="12">Ig-like domain-containing protein</fullName>
    </recommendedName>
</protein>
<dbReference type="GO" id="GO:0005737">
    <property type="term" value="C:cytoplasm"/>
    <property type="evidence" value="ECO:0007669"/>
    <property type="project" value="UniProtKB-SubCell"/>
</dbReference>
<reference evidence="13" key="1">
    <citation type="submission" date="2015-12" db="EMBL/GenBank/DDBJ databases">
        <title>De novo transcriptome assembly of four potential Pierce s Disease insect vectors from Arizona vineyards.</title>
        <authorList>
            <person name="Tassone E.E."/>
        </authorList>
    </citation>
    <scope>NUCLEOTIDE SEQUENCE</scope>
</reference>
<dbReference type="FunFam" id="2.60.40.10:FF:001268">
    <property type="entry name" value="Blast:Protein CEPU-1"/>
    <property type="match status" value="1"/>
</dbReference>
<name>A0A1B6DCG8_9HEMI</name>
<organism evidence="13">
    <name type="scientific">Clastoptera arizonana</name>
    <name type="common">Arizona spittle bug</name>
    <dbReference type="NCBI Taxonomy" id="38151"/>
    <lineage>
        <taxon>Eukaryota</taxon>
        <taxon>Metazoa</taxon>
        <taxon>Ecdysozoa</taxon>
        <taxon>Arthropoda</taxon>
        <taxon>Hexapoda</taxon>
        <taxon>Insecta</taxon>
        <taxon>Pterygota</taxon>
        <taxon>Neoptera</taxon>
        <taxon>Paraneoptera</taxon>
        <taxon>Hemiptera</taxon>
        <taxon>Auchenorrhyncha</taxon>
        <taxon>Cercopoidea</taxon>
        <taxon>Clastopteridae</taxon>
        <taxon>Clastoptera</taxon>
    </lineage>
</organism>
<dbReference type="InterPro" id="IPR036179">
    <property type="entry name" value="Ig-like_dom_sf"/>
</dbReference>
<keyword evidence="7" id="KW-0472">Membrane</keyword>
<sequence>MNGLRVILIFLLLFHVCRTALVKAGRSAINSTSPRFTTKGKTYQLVSGETLVLPCVVDNLGSYVILWRRRNVVLTAQNLMVARDPRYSLVNGFNLQITNIEPKDAGDYSCQIADEKTKDVVHNVEVLVPPSIQSSPHATQLVTKKGGNVTLECKASGNPMPNVHWTRKDKPELFHQKIEGFSITLEKVDHNHSGVYRCTANNGVGSPVSLDLKLNVLYAPEIEESPTWVHTAEGVTVQMRCVIKGEPQPGVTWYRDGTLLAASRKRYKMASEGNMHKLTISNVQVNDFGNFSCVAENSLGNVRRYWLLSGCPGRAVFRSSPYSSFMNSYNLTWVSESTTPIEEIRLLYRKLLINETYQNPGIWREIVLNNTQADDRKTGVMAFNIEILEPSSVFQAMVQTRNRYGWSDISDLYQFYTRGPSDETYDENILDLGLTASRASRNILRALLLAATATWILFLL</sequence>
<dbReference type="SMART" id="SM00408">
    <property type="entry name" value="IGc2"/>
    <property type="match status" value="3"/>
</dbReference>
<accession>A0A1B6DCG8</accession>
<feature type="chain" id="PRO_5008581141" description="Ig-like domain-containing protein" evidence="11">
    <location>
        <begin position="20"/>
        <end position="460"/>
    </location>
</feature>
<dbReference type="CDD" id="cd00096">
    <property type="entry name" value="Ig"/>
    <property type="match status" value="1"/>
</dbReference>
<evidence type="ECO:0000256" key="10">
    <source>
        <dbReference type="ARBA" id="ARBA00023319"/>
    </source>
</evidence>
<dbReference type="GO" id="GO:0008046">
    <property type="term" value="F:axon guidance receptor activity"/>
    <property type="evidence" value="ECO:0007669"/>
    <property type="project" value="TreeGrafter"/>
</dbReference>
<dbReference type="GO" id="GO:0007156">
    <property type="term" value="P:homophilic cell adhesion via plasma membrane adhesion molecules"/>
    <property type="evidence" value="ECO:0007669"/>
    <property type="project" value="TreeGrafter"/>
</dbReference>
<dbReference type="AlphaFoldDB" id="A0A1B6DCG8"/>
<dbReference type="InterPro" id="IPR013098">
    <property type="entry name" value="Ig_I-set"/>
</dbReference>
<dbReference type="Gene3D" id="2.60.40.10">
    <property type="entry name" value="Immunoglobulins"/>
    <property type="match status" value="3"/>
</dbReference>
<evidence type="ECO:0000256" key="9">
    <source>
        <dbReference type="ARBA" id="ARBA00023180"/>
    </source>
</evidence>
<evidence type="ECO:0000256" key="11">
    <source>
        <dbReference type="SAM" id="SignalP"/>
    </source>
</evidence>
<dbReference type="InterPro" id="IPR007110">
    <property type="entry name" value="Ig-like_dom"/>
</dbReference>
<dbReference type="Pfam" id="PF07679">
    <property type="entry name" value="I-set"/>
    <property type="match status" value="1"/>
</dbReference>
<feature type="signal peptide" evidence="11">
    <location>
        <begin position="1"/>
        <end position="19"/>
    </location>
</feature>
<feature type="domain" description="Ig-like" evidence="12">
    <location>
        <begin position="220"/>
        <end position="309"/>
    </location>
</feature>
<dbReference type="SMART" id="SM00406">
    <property type="entry name" value="IGv"/>
    <property type="match status" value="2"/>
</dbReference>
<evidence type="ECO:0000256" key="7">
    <source>
        <dbReference type="ARBA" id="ARBA00023136"/>
    </source>
</evidence>
<proteinExistence type="predicted"/>
<dbReference type="InterPro" id="IPR013106">
    <property type="entry name" value="Ig_V-set"/>
</dbReference>
<keyword evidence="9" id="KW-0325">Glycoprotein</keyword>
<evidence type="ECO:0000259" key="12">
    <source>
        <dbReference type="PROSITE" id="PS50835"/>
    </source>
</evidence>
<dbReference type="SUPFAM" id="SSF48726">
    <property type="entry name" value="Immunoglobulin"/>
    <property type="match status" value="3"/>
</dbReference>